<sequence length="436" mass="46200">MRAVTLKSVLAAIIVVGAVVLAGFGYYAYYPSLPNVSAAERPTFDAATVEKGRILAAAGYCATCHTAQGGQPYAGNYAIETAFGTIYASNITPDPETGIGGWSPAAFRRAMQQGVNREGAHLFPAFPFDHFTKMSDEDVDAIYAYLMAKVAPVSERTKENALPFPLNQRILQAGWKLLFVNFGRYQPDPSKSDEWNRGAYLVEGVTHCGACHTPRNVLGAEEKGQPFAGAAIDRWIAPALTAANPSAVPWTASEFARYLETGAGIYHGIAAGPMGPVVHAGLRELPASDLAAIGLYLGDKVGAPDTGPAENPAVVASLKAGRPDPTYRKDLGERLYATACAACHYNASQIVEGRPELAINSSTRLADPTNLIHVILDGVDAKDGTGGVVMPAFRHALSDTDIAAIAAYLREKRANLAPWPDLPAQVARIRAEGAGH</sequence>
<name>A0ABY3DX55_9HYPH</name>
<keyword evidence="3" id="KW-0813">Transport</keyword>
<feature type="domain" description="Cytochrome c" evidence="15">
    <location>
        <begin position="327"/>
        <end position="413"/>
    </location>
</feature>
<dbReference type="PANTHER" id="PTHR35008:SF8">
    <property type="entry name" value="ALCOHOL DEHYDROGENASE CYTOCHROME C SUBUNIT"/>
    <property type="match status" value="1"/>
</dbReference>
<keyword evidence="4" id="KW-1003">Cell membrane</keyword>
<accession>A0ABY3DX55</accession>
<evidence type="ECO:0000259" key="15">
    <source>
        <dbReference type="PROSITE" id="PS51007"/>
    </source>
</evidence>
<keyword evidence="12 14" id="KW-0472">Membrane</keyword>
<dbReference type="PANTHER" id="PTHR35008">
    <property type="entry name" value="BLL4482 PROTEIN-RELATED"/>
    <property type="match status" value="1"/>
</dbReference>
<dbReference type="PIRSF" id="PIRSF000018">
    <property type="entry name" value="Mb_ADH_cyt_c"/>
    <property type="match status" value="1"/>
</dbReference>
<gene>
    <name evidence="16" type="ORF">FO470_05755</name>
</gene>
<dbReference type="Gene3D" id="1.10.760.10">
    <property type="entry name" value="Cytochrome c-like domain"/>
    <property type="match status" value="2"/>
</dbReference>
<keyword evidence="10" id="KW-0249">Electron transport</keyword>
<dbReference type="InterPro" id="IPR051459">
    <property type="entry name" value="Cytochrome_c-type_DH"/>
</dbReference>
<keyword evidence="7 13" id="KW-0479">Metal-binding</keyword>
<evidence type="ECO:0000256" key="2">
    <source>
        <dbReference type="ARBA" id="ARBA00004236"/>
    </source>
</evidence>
<comment type="cofactor">
    <cofactor evidence="1">
        <name>heme c</name>
        <dbReference type="ChEBI" id="CHEBI:61717"/>
    </cofactor>
</comment>
<keyword evidence="14" id="KW-1133">Transmembrane helix</keyword>
<keyword evidence="6" id="KW-0679">Respiratory chain</keyword>
<dbReference type="Proteomes" id="UP000315321">
    <property type="component" value="Unassembled WGS sequence"/>
</dbReference>
<evidence type="ECO:0000256" key="8">
    <source>
        <dbReference type="ARBA" id="ARBA00022729"/>
    </source>
</evidence>
<comment type="caution">
    <text evidence="16">The sequence shown here is derived from an EMBL/GenBank/DDBJ whole genome shotgun (WGS) entry which is preliminary data.</text>
</comment>
<dbReference type="InterPro" id="IPR014353">
    <property type="entry name" value="Membr-bd_ADH_cyt_c"/>
</dbReference>
<keyword evidence="9" id="KW-0677">Repeat</keyword>
<keyword evidence="8" id="KW-0732">Signal</keyword>
<dbReference type="Pfam" id="PF00034">
    <property type="entry name" value="Cytochrom_C"/>
    <property type="match status" value="1"/>
</dbReference>
<evidence type="ECO:0000256" key="4">
    <source>
        <dbReference type="ARBA" id="ARBA00022475"/>
    </source>
</evidence>
<evidence type="ECO:0000256" key="1">
    <source>
        <dbReference type="ARBA" id="ARBA00001926"/>
    </source>
</evidence>
<evidence type="ECO:0000256" key="10">
    <source>
        <dbReference type="ARBA" id="ARBA00022982"/>
    </source>
</evidence>
<keyword evidence="14" id="KW-0812">Transmembrane</keyword>
<evidence type="ECO:0000256" key="5">
    <source>
        <dbReference type="ARBA" id="ARBA00022617"/>
    </source>
</evidence>
<dbReference type="PRINTS" id="PR00605">
    <property type="entry name" value="CYTCHROMECIC"/>
</dbReference>
<evidence type="ECO:0000256" key="6">
    <source>
        <dbReference type="ARBA" id="ARBA00022660"/>
    </source>
</evidence>
<evidence type="ECO:0000256" key="11">
    <source>
        <dbReference type="ARBA" id="ARBA00023004"/>
    </source>
</evidence>
<keyword evidence="11 13" id="KW-0408">Iron</keyword>
<comment type="subcellular location">
    <subcellularLocation>
        <location evidence="2">Cell membrane</location>
    </subcellularLocation>
</comment>
<evidence type="ECO:0000256" key="3">
    <source>
        <dbReference type="ARBA" id="ARBA00022448"/>
    </source>
</evidence>
<organism evidence="16 17">
    <name type="scientific">Ancylobacter moscoviensis</name>
    <dbReference type="NCBI Taxonomy" id="2597768"/>
    <lineage>
        <taxon>Bacteria</taxon>
        <taxon>Pseudomonadati</taxon>
        <taxon>Pseudomonadota</taxon>
        <taxon>Alphaproteobacteria</taxon>
        <taxon>Hyphomicrobiales</taxon>
        <taxon>Xanthobacteraceae</taxon>
        <taxon>Ancylobacter</taxon>
    </lineage>
</organism>
<dbReference type="InterPro" id="IPR009056">
    <property type="entry name" value="Cyt_c-like_dom"/>
</dbReference>
<evidence type="ECO:0000313" key="16">
    <source>
        <dbReference type="EMBL" id="TSJ64754.1"/>
    </source>
</evidence>
<keyword evidence="5 13" id="KW-0349">Heme</keyword>
<dbReference type="InterPro" id="IPR036909">
    <property type="entry name" value="Cyt_c-like_dom_sf"/>
</dbReference>
<feature type="transmembrane region" description="Helical" evidence="14">
    <location>
        <begin position="9"/>
        <end position="29"/>
    </location>
</feature>
<evidence type="ECO:0000256" key="14">
    <source>
        <dbReference type="SAM" id="Phobius"/>
    </source>
</evidence>
<evidence type="ECO:0000256" key="9">
    <source>
        <dbReference type="ARBA" id="ARBA00022737"/>
    </source>
</evidence>
<evidence type="ECO:0000256" key="12">
    <source>
        <dbReference type="ARBA" id="ARBA00023136"/>
    </source>
</evidence>
<proteinExistence type="predicted"/>
<feature type="domain" description="Cytochrome c" evidence="15">
    <location>
        <begin position="193"/>
        <end position="301"/>
    </location>
</feature>
<evidence type="ECO:0000313" key="17">
    <source>
        <dbReference type="Proteomes" id="UP000315321"/>
    </source>
</evidence>
<keyword evidence="17" id="KW-1185">Reference proteome</keyword>
<dbReference type="Pfam" id="PF13442">
    <property type="entry name" value="Cytochrome_CBB3"/>
    <property type="match status" value="1"/>
</dbReference>
<dbReference type="SUPFAM" id="SSF46626">
    <property type="entry name" value="Cytochrome c"/>
    <property type="match status" value="3"/>
</dbReference>
<reference evidence="16 17" key="1">
    <citation type="submission" date="2019-07" db="EMBL/GenBank/DDBJ databases">
        <authorList>
            <person name="Grouzdev D.S."/>
        </authorList>
    </citation>
    <scope>NUCLEOTIDE SEQUENCE [LARGE SCALE GENOMIC DNA]</scope>
    <source>
        <strain evidence="16 17">3C</strain>
    </source>
</reference>
<dbReference type="PROSITE" id="PS51007">
    <property type="entry name" value="CYTC"/>
    <property type="match status" value="3"/>
</dbReference>
<protein>
    <submittedName>
        <fullName evidence="16">C-type cytochrome</fullName>
    </submittedName>
</protein>
<evidence type="ECO:0000256" key="7">
    <source>
        <dbReference type="ARBA" id="ARBA00022723"/>
    </source>
</evidence>
<dbReference type="EMBL" id="VMBP01000001">
    <property type="protein sequence ID" value="TSJ64754.1"/>
    <property type="molecule type" value="Genomic_DNA"/>
</dbReference>
<evidence type="ECO:0000256" key="13">
    <source>
        <dbReference type="PROSITE-ProRule" id="PRU00433"/>
    </source>
</evidence>
<feature type="domain" description="Cytochrome c" evidence="15">
    <location>
        <begin position="47"/>
        <end position="150"/>
    </location>
</feature>
<dbReference type="InterPro" id="IPR008168">
    <property type="entry name" value="Cyt_C_IC"/>
</dbReference>